<sequence>MQLKLAILALSVAFLMTACGGGGDSDQQLSDTGVIHPEESVQLPIDQPVVAEENILSTVRIADVASELTAATFSLSSWSPRALVQHNDILYISDYHPTPQILRYDLKNKRALSPIILSVTNALGRKVVWTDLTDIYIEQNRLYVATGTGQRVDVFNLNGAVAELVMSLGTGSSNGDQSSYAITYPMGVTANKDYVFVADQQNRINVWKQEDVKGVNDLSAKKISRLSLPTCMKGCVARLEVIGNQLYASTNAGNSYVYDIDKIVAASDSTTLIEPNKTQNSIATVIVNSAQEGLVYAAQPSGRIQSFKQQDVQAATTVLPSNVVDSAAQFRLKGQSQSQALALSNDLIVYGDELYTLGKNSITVLPLRRVKQKLYSETTTPNRLLETQATTQTRVLQDGESWSTLTNVAERHVFMDKILSAQLDRNKLRLQSYSAVPVRNLQIQAKLRQSNIWVNLLELDSLKPFSKTELPLQMNANTRFNRVDGQGSVQLEGLNQFVEMPADLFDDIRIHSETDTHVQKLNSIKAKWKIYFGTYDEPGKWCRITPVYAREWVIMMTNLAYMLSTSEFETLWFNHKAVMGHDFFGNAGKVDGPNGFYKAEDYARVYQDILNRDEVNLGVTNMGGGLGGWKVLGVDTWLFYGHYRLSGFRIIAHEFGHRWGGHNSAWAMAGYGFEPMVDWLNFYFQRRPGSLPYMDPNVNAFHLTPDTELCQGVNQNMVKSVATRAPWNKVDEYFKNNPINKN</sequence>
<dbReference type="Proteomes" id="UP000532147">
    <property type="component" value="Unassembled WGS sequence"/>
</dbReference>
<evidence type="ECO:0000256" key="1">
    <source>
        <dbReference type="SAM" id="SignalP"/>
    </source>
</evidence>
<dbReference type="AlphaFoldDB" id="A0A8E4F6W9"/>
<organism evidence="2 3">
    <name type="scientific">Acinetobacter terrae</name>
    <dbReference type="NCBI Taxonomy" id="2731247"/>
    <lineage>
        <taxon>Bacteria</taxon>
        <taxon>Pseudomonadati</taxon>
        <taxon>Pseudomonadota</taxon>
        <taxon>Gammaproteobacteria</taxon>
        <taxon>Moraxellales</taxon>
        <taxon>Moraxellaceae</taxon>
        <taxon>Acinetobacter</taxon>
        <taxon>Acinetobacter Taxon 24</taxon>
    </lineage>
</organism>
<comment type="caution">
    <text evidence="2">The sequence shown here is derived from an EMBL/GenBank/DDBJ whole genome shotgun (WGS) entry which is preliminary data.</text>
</comment>
<keyword evidence="1" id="KW-0732">Signal</keyword>
<evidence type="ECO:0000313" key="3">
    <source>
        <dbReference type="Proteomes" id="UP000532147"/>
    </source>
</evidence>
<feature type="chain" id="PRO_5034929473" evidence="1">
    <location>
        <begin position="21"/>
        <end position="742"/>
    </location>
</feature>
<dbReference type="Gene3D" id="2.120.10.30">
    <property type="entry name" value="TolB, C-terminal domain"/>
    <property type="match status" value="1"/>
</dbReference>
<protein>
    <submittedName>
        <fullName evidence="2">Uncharacterized protein</fullName>
    </submittedName>
</protein>
<gene>
    <name evidence="2" type="ORF">HLH11_00995</name>
</gene>
<name>A0A8E4F6W9_9GAMM</name>
<feature type="signal peptide" evidence="1">
    <location>
        <begin position="1"/>
        <end position="20"/>
    </location>
</feature>
<dbReference type="EMBL" id="JABERH010000002">
    <property type="protein sequence ID" value="NNH37243.1"/>
    <property type="molecule type" value="Genomic_DNA"/>
</dbReference>
<accession>A0A8E4F6W9</accession>
<evidence type="ECO:0000313" key="2">
    <source>
        <dbReference type="EMBL" id="NNH37243.1"/>
    </source>
</evidence>
<dbReference type="InterPro" id="IPR011042">
    <property type="entry name" value="6-blade_b-propeller_TolB-like"/>
</dbReference>
<proteinExistence type="predicted"/>
<reference evidence="2 3" key="1">
    <citation type="submission" date="2020-04" db="EMBL/GenBank/DDBJ databases">
        <title>Acinetobacter Taxon 24.</title>
        <authorList>
            <person name="Nemec A."/>
            <person name="Radolfova-Krizova L."/>
            <person name="Higgins P.G."/>
            <person name="Spanelova P."/>
        </authorList>
    </citation>
    <scope>NUCLEOTIDE SEQUENCE [LARGE SCALE GENOMIC DNA]</scope>
    <source>
        <strain evidence="2 3">ANC 4280</strain>
    </source>
</reference>
<dbReference type="PROSITE" id="PS51257">
    <property type="entry name" value="PROKAR_LIPOPROTEIN"/>
    <property type="match status" value="1"/>
</dbReference>
<dbReference type="SUPFAM" id="SSF63825">
    <property type="entry name" value="YWTD domain"/>
    <property type="match status" value="1"/>
</dbReference>
<dbReference type="RefSeq" id="WP_171532910.1">
    <property type="nucleotide sequence ID" value="NZ_JABERH010000002.1"/>
</dbReference>